<sequence length="283" mass="31146">MLAVIGTVPEEDFPVTSGKAQLEGNFLIVEGRKISIQRGTPALIASACKILEISGKAALYVYLAGDTGKGYGSRRLYEFFVKEIKNHDFDTLTFHYLMPDADWCNKILLAIGELYKRPFLIADAGFMYAAKMSGNASCFDLFTPDPGELAFLADEEAPHPFYTRGFLLQDESRVEELIERAYKHKNAAKYLLVKGRADYIVKQGRIIDIVSEPCIEALEPIGGTGDSLTGIVSALIDSGYEVEKACSMAARINRIAGQLSTPEPSTQISEIIKFIPDAFNLLI</sequence>
<protein>
    <submittedName>
        <fullName evidence="2">Sugar kinase</fullName>
    </submittedName>
</protein>
<dbReference type="GO" id="GO:0016301">
    <property type="term" value="F:kinase activity"/>
    <property type="evidence" value="ECO:0007669"/>
    <property type="project" value="UniProtKB-KW"/>
</dbReference>
<dbReference type="AlphaFoldDB" id="A0A2J6WR25"/>
<dbReference type="Gene3D" id="3.40.1190.20">
    <property type="match status" value="1"/>
</dbReference>
<dbReference type="InterPro" id="IPR029056">
    <property type="entry name" value="Ribokinase-like"/>
</dbReference>
<feature type="domain" description="YjeF C-terminal" evidence="1">
    <location>
        <begin position="116"/>
        <end position="266"/>
    </location>
</feature>
<dbReference type="Pfam" id="PF01256">
    <property type="entry name" value="Carb_kinase"/>
    <property type="match status" value="1"/>
</dbReference>
<reference evidence="2 3" key="1">
    <citation type="submission" date="2018-01" db="EMBL/GenBank/DDBJ databases">
        <title>Metagenomic assembled genomes from two thermal pools in the Uzon Caldera, Kamchatka, Russia.</title>
        <authorList>
            <person name="Wilkins L."/>
            <person name="Ettinger C."/>
        </authorList>
    </citation>
    <scope>NUCLEOTIDE SEQUENCE [LARGE SCALE GENOMIC DNA]</scope>
    <source>
        <strain evidence="2">ZAV-04</strain>
    </source>
</reference>
<dbReference type="InterPro" id="IPR000631">
    <property type="entry name" value="CARKD"/>
</dbReference>
<keyword evidence="2" id="KW-0808">Transferase</keyword>
<evidence type="ECO:0000313" key="2">
    <source>
        <dbReference type="EMBL" id="PMP72843.1"/>
    </source>
</evidence>
<dbReference type="SUPFAM" id="SSF53613">
    <property type="entry name" value="Ribokinase-like"/>
    <property type="match status" value="1"/>
</dbReference>
<comment type="caution">
    <text evidence="2">The sequence shown here is derived from an EMBL/GenBank/DDBJ whole genome shotgun (WGS) entry which is preliminary data.</text>
</comment>
<dbReference type="Proteomes" id="UP000242288">
    <property type="component" value="Unassembled WGS sequence"/>
</dbReference>
<organism evidence="2 3">
    <name type="scientific">Thermodesulfovibrio aggregans</name>
    <dbReference type="NCBI Taxonomy" id="86166"/>
    <lineage>
        <taxon>Bacteria</taxon>
        <taxon>Pseudomonadati</taxon>
        <taxon>Nitrospirota</taxon>
        <taxon>Thermodesulfovibrionia</taxon>
        <taxon>Thermodesulfovibrionales</taxon>
        <taxon>Thermodesulfovibrionaceae</taxon>
        <taxon>Thermodesulfovibrio</taxon>
    </lineage>
</organism>
<name>A0A2J6WR25_9BACT</name>
<accession>A0A2J6WR25</accession>
<evidence type="ECO:0000313" key="3">
    <source>
        <dbReference type="Proteomes" id="UP000242288"/>
    </source>
</evidence>
<proteinExistence type="predicted"/>
<gene>
    <name evidence="2" type="ORF">C0186_00130</name>
</gene>
<dbReference type="EMBL" id="PNIO01000002">
    <property type="protein sequence ID" value="PMP72843.1"/>
    <property type="molecule type" value="Genomic_DNA"/>
</dbReference>
<dbReference type="GO" id="GO:0016836">
    <property type="term" value="F:hydro-lyase activity"/>
    <property type="evidence" value="ECO:0007669"/>
    <property type="project" value="InterPro"/>
</dbReference>
<evidence type="ECO:0000259" key="1">
    <source>
        <dbReference type="Pfam" id="PF01256"/>
    </source>
</evidence>
<keyword evidence="2" id="KW-0418">Kinase</keyword>